<gene>
    <name evidence="3" type="ORF">SVUK_LOCUS10007</name>
</gene>
<organism evidence="3 4">
    <name type="scientific">Strongylus vulgaris</name>
    <name type="common">Blood worm</name>
    <dbReference type="NCBI Taxonomy" id="40348"/>
    <lineage>
        <taxon>Eukaryota</taxon>
        <taxon>Metazoa</taxon>
        <taxon>Ecdysozoa</taxon>
        <taxon>Nematoda</taxon>
        <taxon>Chromadorea</taxon>
        <taxon>Rhabditida</taxon>
        <taxon>Rhabditina</taxon>
        <taxon>Rhabditomorpha</taxon>
        <taxon>Strongyloidea</taxon>
        <taxon>Strongylidae</taxon>
        <taxon>Strongylus</taxon>
    </lineage>
</organism>
<sequence>MIILSVLTLLSFTVTAETQIIPSFDIETFNPFPSGFSIFPSTFNPFSKFPSFTEIASFFGNDWGKKLEERIISTIENASKANGISVVNGTTTITQTIGGKKYTAVVPKGASYSIRTSSTTINGSTTNIVRLTIDGKTAVYKTVSGKTTVTDEKGNPLSDGDFFGVANTIDTQVTDVPGPTEPPGTPKTEAPEGPVETTKAPEEPSTEGERTENRDSTTVTPESEETTTTVITRGERK</sequence>
<keyword evidence="2" id="KW-0732">Signal</keyword>
<feature type="chain" id="PRO_5018308411" evidence="2">
    <location>
        <begin position="19"/>
        <end position="237"/>
    </location>
</feature>
<dbReference type="EMBL" id="UYYB01094830">
    <property type="protein sequence ID" value="VDM75009.1"/>
    <property type="molecule type" value="Genomic_DNA"/>
</dbReference>
<proteinExistence type="predicted"/>
<accession>A0A3P7J5F3</accession>
<feature type="signal peptide" evidence="2">
    <location>
        <begin position="1"/>
        <end position="18"/>
    </location>
</feature>
<keyword evidence="4" id="KW-1185">Reference proteome</keyword>
<feature type="compositionally biased region" description="Basic and acidic residues" evidence="1">
    <location>
        <begin position="199"/>
        <end position="215"/>
    </location>
</feature>
<feature type="compositionally biased region" description="Low complexity" evidence="1">
    <location>
        <begin position="216"/>
        <end position="237"/>
    </location>
</feature>
<dbReference type="Proteomes" id="UP000270094">
    <property type="component" value="Unassembled WGS sequence"/>
</dbReference>
<evidence type="ECO:0000313" key="4">
    <source>
        <dbReference type="Proteomes" id="UP000270094"/>
    </source>
</evidence>
<evidence type="ECO:0000313" key="3">
    <source>
        <dbReference type="EMBL" id="VDM75009.1"/>
    </source>
</evidence>
<dbReference type="OrthoDB" id="5859002at2759"/>
<name>A0A3P7J5F3_STRVU</name>
<dbReference type="AlphaFoldDB" id="A0A3P7J5F3"/>
<protein>
    <submittedName>
        <fullName evidence="3">Uncharacterized protein</fullName>
    </submittedName>
</protein>
<evidence type="ECO:0000256" key="2">
    <source>
        <dbReference type="SAM" id="SignalP"/>
    </source>
</evidence>
<evidence type="ECO:0000256" key="1">
    <source>
        <dbReference type="SAM" id="MobiDB-lite"/>
    </source>
</evidence>
<reference evidence="3 4" key="1">
    <citation type="submission" date="2018-11" db="EMBL/GenBank/DDBJ databases">
        <authorList>
            <consortium name="Pathogen Informatics"/>
        </authorList>
    </citation>
    <scope>NUCLEOTIDE SEQUENCE [LARGE SCALE GENOMIC DNA]</scope>
</reference>
<feature type="region of interest" description="Disordered" evidence="1">
    <location>
        <begin position="170"/>
        <end position="237"/>
    </location>
</feature>